<feature type="domain" description="Shugoshin C-terminal" evidence="4">
    <location>
        <begin position="119"/>
        <end position="141"/>
    </location>
</feature>
<dbReference type="Pfam" id="PF07557">
    <property type="entry name" value="Shugoshin_C"/>
    <property type="match status" value="1"/>
</dbReference>
<keyword evidence="6" id="KW-1185">Reference proteome</keyword>
<evidence type="ECO:0000259" key="4">
    <source>
        <dbReference type="Pfam" id="PF07557"/>
    </source>
</evidence>
<feature type="region of interest" description="Disordered" evidence="3">
    <location>
        <begin position="108"/>
        <end position="141"/>
    </location>
</feature>
<organism evidence="5 6">
    <name type="scientific">Caerostris darwini</name>
    <dbReference type="NCBI Taxonomy" id="1538125"/>
    <lineage>
        <taxon>Eukaryota</taxon>
        <taxon>Metazoa</taxon>
        <taxon>Ecdysozoa</taxon>
        <taxon>Arthropoda</taxon>
        <taxon>Chelicerata</taxon>
        <taxon>Arachnida</taxon>
        <taxon>Araneae</taxon>
        <taxon>Araneomorphae</taxon>
        <taxon>Entelegynae</taxon>
        <taxon>Araneoidea</taxon>
        <taxon>Araneidae</taxon>
        <taxon>Caerostris</taxon>
    </lineage>
</organism>
<keyword evidence="2" id="KW-0159">Chromosome partition</keyword>
<dbReference type="Proteomes" id="UP001054837">
    <property type="component" value="Unassembled WGS sequence"/>
</dbReference>
<dbReference type="GO" id="GO:0045132">
    <property type="term" value="P:meiotic chromosome segregation"/>
    <property type="evidence" value="ECO:0007669"/>
    <property type="project" value="InterPro"/>
</dbReference>
<dbReference type="GO" id="GO:0005634">
    <property type="term" value="C:nucleus"/>
    <property type="evidence" value="ECO:0007669"/>
    <property type="project" value="InterPro"/>
</dbReference>
<sequence>MQPKNLDSVDSPNKKEKVCKLSNKNIKVDVLCNYDSKPNEFDTLSSIENKCPVLADSTLKCKAKSSREHDASVALKVGIGKNSKSMQLPVEIDPLLLIQKKSNSDILSSATIDPENNDRRSRRKRATVSLKEPSLNTKMRR</sequence>
<gene>
    <name evidence="5" type="ORF">CDAR_31761</name>
</gene>
<evidence type="ECO:0000256" key="3">
    <source>
        <dbReference type="SAM" id="MobiDB-lite"/>
    </source>
</evidence>
<dbReference type="EMBL" id="BPLQ01001987">
    <property type="protein sequence ID" value="GIX87322.1"/>
    <property type="molecule type" value="Genomic_DNA"/>
</dbReference>
<proteinExistence type="inferred from homology"/>
<name>A0AAV4NR64_9ARAC</name>
<accession>A0AAV4NR64</accession>
<dbReference type="AlphaFoldDB" id="A0AAV4NR64"/>
<evidence type="ECO:0000313" key="6">
    <source>
        <dbReference type="Proteomes" id="UP001054837"/>
    </source>
</evidence>
<comment type="caution">
    <text evidence="5">The sequence shown here is derived from an EMBL/GenBank/DDBJ whole genome shotgun (WGS) entry which is preliminary data.</text>
</comment>
<dbReference type="GO" id="GO:0000775">
    <property type="term" value="C:chromosome, centromeric region"/>
    <property type="evidence" value="ECO:0007669"/>
    <property type="project" value="InterPro"/>
</dbReference>
<evidence type="ECO:0000256" key="1">
    <source>
        <dbReference type="ARBA" id="ARBA00010845"/>
    </source>
</evidence>
<protein>
    <recommendedName>
        <fullName evidence="4">Shugoshin C-terminal domain-containing protein</fullName>
    </recommendedName>
</protein>
<reference evidence="5 6" key="1">
    <citation type="submission" date="2021-06" db="EMBL/GenBank/DDBJ databases">
        <title>Caerostris darwini draft genome.</title>
        <authorList>
            <person name="Kono N."/>
            <person name="Arakawa K."/>
        </authorList>
    </citation>
    <scope>NUCLEOTIDE SEQUENCE [LARGE SCALE GENOMIC DNA]</scope>
</reference>
<evidence type="ECO:0000313" key="5">
    <source>
        <dbReference type="EMBL" id="GIX87322.1"/>
    </source>
</evidence>
<dbReference type="InterPro" id="IPR011515">
    <property type="entry name" value="Shugoshin_C"/>
</dbReference>
<comment type="similarity">
    <text evidence="1">Belongs to the shugoshin family.</text>
</comment>
<evidence type="ECO:0000256" key="2">
    <source>
        <dbReference type="ARBA" id="ARBA00022829"/>
    </source>
</evidence>